<dbReference type="OrthoDB" id="9771902at2"/>
<dbReference type="Gene3D" id="3.90.1200.10">
    <property type="match status" value="1"/>
</dbReference>
<organism evidence="1 2">
    <name type="scientific">Brevibacillus laterosporus</name>
    <name type="common">Bacillus laterosporus</name>
    <dbReference type="NCBI Taxonomy" id="1465"/>
    <lineage>
        <taxon>Bacteria</taxon>
        <taxon>Bacillati</taxon>
        <taxon>Bacillota</taxon>
        <taxon>Bacilli</taxon>
        <taxon>Bacillales</taxon>
        <taxon>Paenibacillaceae</taxon>
        <taxon>Brevibacillus</taxon>
    </lineage>
</organism>
<dbReference type="PANTHER" id="PTHR39179:SF1">
    <property type="entry name" value="SPORE COAT PROTEIN I"/>
    <property type="match status" value="1"/>
</dbReference>
<dbReference type="AlphaFoldDB" id="A0A502HTY8"/>
<dbReference type="PANTHER" id="PTHR39179">
    <property type="entry name" value="SPORE COAT PROTEIN I"/>
    <property type="match status" value="1"/>
</dbReference>
<dbReference type="EMBL" id="CP033464">
    <property type="protein sequence ID" value="QDX93075.1"/>
    <property type="molecule type" value="Genomic_DNA"/>
</dbReference>
<dbReference type="SUPFAM" id="SSF56112">
    <property type="entry name" value="Protein kinase-like (PK-like)"/>
    <property type="match status" value="1"/>
</dbReference>
<dbReference type="Gene3D" id="3.30.200.20">
    <property type="entry name" value="Phosphorylase Kinase, domain 1"/>
    <property type="match status" value="1"/>
</dbReference>
<proteinExistence type="predicted"/>
<evidence type="ECO:0000313" key="2">
    <source>
        <dbReference type="Proteomes" id="UP000319432"/>
    </source>
</evidence>
<evidence type="ECO:0000313" key="1">
    <source>
        <dbReference type="EMBL" id="QDX93075.1"/>
    </source>
</evidence>
<accession>A0A502HTY8</accession>
<gene>
    <name evidence="1" type="ORF">EEL30_12635</name>
</gene>
<dbReference type="InterPro" id="IPR011009">
    <property type="entry name" value="Kinase-like_dom_sf"/>
</dbReference>
<dbReference type="InterPro" id="IPR047175">
    <property type="entry name" value="CotS-like"/>
</dbReference>
<name>A0A502HTY8_BRELA</name>
<keyword evidence="2" id="KW-1185">Reference proteome</keyword>
<dbReference type="Proteomes" id="UP000319432">
    <property type="component" value="Chromosome"/>
</dbReference>
<reference evidence="1 2" key="1">
    <citation type="submission" date="2018-11" db="EMBL/GenBank/DDBJ databases">
        <title>Phylogenetic determinants of toxin gene distribution in genomes of Brevibacillus laterosporus.</title>
        <authorList>
            <person name="Glare T.R."/>
            <person name="Durrant A."/>
            <person name="Berry C."/>
            <person name="Palma L."/>
            <person name="Ormskirk M."/>
            <person name="Cox M.O."/>
        </authorList>
    </citation>
    <scope>NUCLEOTIDE SEQUENCE [LARGE SCALE GENOMIC DNA]</scope>
    <source>
        <strain evidence="1 2">1821L</strain>
    </source>
</reference>
<sequence>MAKEQIDISPICKRYKIRTIKITPKTDYYLIQTNRGTKEMRVWPRVDYMRWSFGWREQMARQGFRNVERFIRTKDSKPYVVSNKKGYSLTDHYSAAEPIAYTIDNMMECGRMIARMHQAQQAQATQIGGELLKREQSHAQEVMVQTKKILEQWERESNFKQRRSRWSSLFPSILERMERSAVLIKSVSLPEEILAASHKELTRKNWVMVDNKLFLRGFYKTSLTIQHKDTASFLQEIALDGGDPALVDAFLDGYEEEKTLSYEEFRLLLSFMVYPQELWSNLEKVLQVNIKEDNQVAEDIKQSVMRQRELDYHLQRLAKRAERGRQPS</sequence>
<protein>
    <submittedName>
        <fullName evidence="1">Uncharacterized protein</fullName>
    </submittedName>
</protein>
<dbReference type="GO" id="GO:0042601">
    <property type="term" value="C:endospore-forming forespore"/>
    <property type="evidence" value="ECO:0007669"/>
    <property type="project" value="TreeGrafter"/>
</dbReference>